<dbReference type="Proteomes" id="UP000054359">
    <property type="component" value="Unassembled WGS sequence"/>
</dbReference>
<feature type="compositionally biased region" description="Acidic residues" evidence="1">
    <location>
        <begin position="1"/>
        <end position="14"/>
    </location>
</feature>
<accession>A0A087TZ66</accession>
<evidence type="ECO:0000313" key="3">
    <source>
        <dbReference type="EMBL" id="KFM70405.1"/>
    </source>
</evidence>
<keyword evidence="4" id="KW-1185">Reference proteome</keyword>
<dbReference type="STRING" id="407821.A0A087TZ66"/>
<evidence type="ECO:0000259" key="2">
    <source>
        <dbReference type="Pfam" id="PF13843"/>
    </source>
</evidence>
<dbReference type="AlphaFoldDB" id="A0A087TZ66"/>
<dbReference type="EMBL" id="KK117410">
    <property type="protein sequence ID" value="KFM70405.1"/>
    <property type="molecule type" value="Genomic_DNA"/>
</dbReference>
<dbReference type="OMA" id="MAACANI"/>
<feature type="non-terminal residue" evidence="3">
    <location>
        <position position="191"/>
    </location>
</feature>
<name>A0A087TZ66_STEMI</name>
<dbReference type="Pfam" id="PF13843">
    <property type="entry name" value="DDE_Tnp_1_7"/>
    <property type="match status" value="1"/>
</dbReference>
<feature type="compositionally biased region" description="Acidic residues" evidence="1">
    <location>
        <begin position="21"/>
        <end position="40"/>
    </location>
</feature>
<evidence type="ECO:0000256" key="1">
    <source>
        <dbReference type="SAM" id="MobiDB-lite"/>
    </source>
</evidence>
<dbReference type="PANTHER" id="PTHR46599">
    <property type="entry name" value="PIGGYBAC TRANSPOSABLE ELEMENT-DERIVED PROTEIN 4"/>
    <property type="match status" value="1"/>
</dbReference>
<reference evidence="3 4" key="1">
    <citation type="submission" date="2013-11" db="EMBL/GenBank/DDBJ databases">
        <title>Genome sequencing of Stegodyphus mimosarum.</title>
        <authorList>
            <person name="Bechsgaard J."/>
        </authorList>
    </citation>
    <scope>NUCLEOTIDE SEQUENCE [LARGE SCALE GENOMIC DNA]</scope>
</reference>
<organism evidence="3 4">
    <name type="scientific">Stegodyphus mimosarum</name>
    <name type="common">African social velvet spider</name>
    <dbReference type="NCBI Taxonomy" id="407821"/>
    <lineage>
        <taxon>Eukaryota</taxon>
        <taxon>Metazoa</taxon>
        <taxon>Ecdysozoa</taxon>
        <taxon>Arthropoda</taxon>
        <taxon>Chelicerata</taxon>
        <taxon>Arachnida</taxon>
        <taxon>Araneae</taxon>
        <taxon>Araneomorphae</taxon>
        <taxon>Entelegynae</taxon>
        <taxon>Eresoidea</taxon>
        <taxon>Eresidae</taxon>
        <taxon>Stegodyphus</taxon>
    </lineage>
</organism>
<protein>
    <submittedName>
        <fullName evidence="3">PiggyBac transposable element-derived protein 4</fullName>
    </submittedName>
</protein>
<dbReference type="PANTHER" id="PTHR46599:SF3">
    <property type="entry name" value="PIGGYBAC TRANSPOSABLE ELEMENT-DERIVED PROTEIN 4"/>
    <property type="match status" value="1"/>
</dbReference>
<proteinExistence type="predicted"/>
<feature type="region of interest" description="Disordered" evidence="1">
    <location>
        <begin position="1"/>
        <end position="47"/>
    </location>
</feature>
<dbReference type="InterPro" id="IPR029526">
    <property type="entry name" value="PGBD"/>
</dbReference>
<evidence type="ECO:0000313" key="4">
    <source>
        <dbReference type="Proteomes" id="UP000054359"/>
    </source>
</evidence>
<feature type="domain" description="PiggyBac transposable element-derived protein" evidence="2">
    <location>
        <begin position="76"/>
        <end position="188"/>
    </location>
</feature>
<gene>
    <name evidence="3" type="ORF">X975_24704</name>
</gene>
<sequence>MNESDSEISDDSDTDISYNSESEDSFSSDTEEYNYEEDACSEPAKSWSSEVKSLPEMNFSERTGPNINDVQTVSELDFFNLFFDDKIIDVIVNETNDFAQKIFEKKQNEPGPSTSCPAKLFQNVTSDELMIFLALVILMSIIKKPNLKMYFSTNAIFSTPFFSMAMSRNRFLEILQFLHFTSNPQAKKLEK</sequence>
<dbReference type="OrthoDB" id="6619166at2759"/>